<gene>
    <name evidence="3" type="ORF">C8D99_101108</name>
</gene>
<dbReference type="EMBL" id="SORI01000001">
    <property type="protein sequence ID" value="TDY64962.1"/>
    <property type="molecule type" value="Genomic_DNA"/>
</dbReference>
<dbReference type="RefSeq" id="WP_133955257.1">
    <property type="nucleotide sequence ID" value="NZ_SORI01000001.1"/>
</dbReference>
<evidence type="ECO:0000313" key="4">
    <source>
        <dbReference type="Proteomes" id="UP000295066"/>
    </source>
</evidence>
<feature type="domain" description="J" evidence="2">
    <location>
        <begin position="59"/>
        <end position="123"/>
    </location>
</feature>
<dbReference type="Pfam" id="PF00226">
    <property type="entry name" value="DnaJ"/>
    <property type="match status" value="1"/>
</dbReference>
<keyword evidence="4" id="KW-1185">Reference proteome</keyword>
<comment type="caution">
    <text evidence="3">The sequence shown here is derived from an EMBL/GenBank/DDBJ whole genome shotgun (WGS) entry which is preliminary data.</text>
</comment>
<dbReference type="SUPFAM" id="SSF46565">
    <property type="entry name" value="Chaperone J-domain"/>
    <property type="match status" value="1"/>
</dbReference>
<dbReference type="InterPro" id="IPR050817">
    <property type="entry name" value="DjlA_DnaK_co-chaperone"/>
</dbReference>
<sequence length="124" mass="14009">MSLILKLLLKAAPLLLFLLVSRAVREMFRTQQGAGRAYDRPPEGDRQGAAGPRRAGRRDPYAVLGCPPSSSDGEIKKRYRELLGKYHPDKFIGQDLDADFVELASKKFQEIQEAYEAIRSRRGF</sequence>
<name>A0A4R8MKM6_9BACT</name>
<dbReference type="AlphaFoldDB" id="A0A4R8MKM6"/>
<dbReference type="PANTHER" id="PTHR24074">
    <property type="entry name" value="CO-CHAPERONE PROTEIN DJLA"/>
    <property type="match status" value="1"/>
</dbReference>
<evidence type="ECO:0000256" key="1">
    <source>
        <dbReference type="SAM" id="MobiDB-lite"/>
    </source>
</evidence>
<organism evidence="3 4">
    <name type="scientific">Aminivibrio pyruvatiphilus</name>
    <dbReference type="NCBI Taxonomy" id="1005740"/>
    <lineage>
        <taxon>Bacteria</taxon>
        <taxon>Thermotogati</taxon>
        <taxon>Synergistota</taxon>
        <taxon>Synergistia</taxon>
        <taxon>Synergistales</taxon>
        <taxon>Aminobacteriaceae</taxon>
        <taxon>Aminivibrio</taxon>
    </lineage>
</organism>
<dbReference type="OrthoDB" id="9779889at2"/>
<dbReference type="CDD" id="cd06257">
    <property type="entry name" value="DnaJ"/>
    <property type="match status" value="1"/>
</dbReference>
<dbReference type="SMART" id="SM00271">
    <property type="entry name" value="DnaJ"/>
    <property type="match status" value="1"/>
</dbReference>
<proteinExistence type="predicted"/>
<evidence type="ECO:0000313" key="3">
    <source>
        <dbReference type="EMBL" id="TDY64962.1"/>
    </source>
</evidence>
<evidence type="ECO:0000259" key="2">
    <source>
        <dbReference type="PROSITE" id="PS50076"/>
    </source>
</evidence>
<feature type="region of interest" description="Disordered" evidence="1">
    <location>
        <begin position="31"/>
        <end position="69"/>
    </location>
</feature>
<dbReference type="Gene3D" id="1.10.287.110">
    <property type="entry name" value="DnaJ domain"/>
    <property type="match status" value="1"/>
</dbReference>
<protein>
    <submittedName>
        <fullName evidence="3">DnaJ like chaperone protein</fullName>
    </submittedName>
</protein>
<dbReference type="PROSITE" id="PS50076">
    <property type="entry name" value="DNAJ_2"/>
    <property type="match status" value="1"/>
</dbReference>
<dbReference type="PRINTS" id="PR00625">
    <property type="entry name" value="JDOMAIN"/>
</dbReference>
<reference evidence="3 4" key="1">
    <citation type="submission" date="2019-03" db="EMBL/GenBank/DDBJ databases">
        <title>Genomic Encyclopedia of Type Strains, Phase IV (KMG-IV): sequencing the most valuable type-strain genomes for metagenomic binning, comparative biology and taxonomic classification.</title>
        <authorList>
            <person name="Goeker M."/>
        </authorList>
    </citation>
    <scope>NUCLEOTIDE SEQUENCE [LARGE SCALE GENOMIC DNA]</scope>
    <source>
        <strain evidence="3 4">DSM 25964</strain>
    </source>
</reference>
<accession>A0A4R8MKM6</accession>
<dbReference type="InterPro" id="IPR036869">
    <property type="entry name" value="J_dom_sf"/>
</dbReference>
<dbReference type="InterPro" id="IPR001623">
    <property type="entry name" value="DnaJ_domain"/>
</dbReference>
<feature type="compositionally biased region" description="Basic and acidic residues" evidence="1">
    <location>
        <begin position="37"/>
        <end position="46"/>
    </location>
</feature>
<dbReference type="Proteomes" id="UP000295066">
    <property type="component" value="Unassembled WGS sequence"/>
</dbReference>